<gene>
    <name evidence="5" type="ORF">ACFQ4R_03245</name>
</gene>
<keyword evidence="2 5" id="KW-0238">DNA-binding</keyword>
<evidence type="ECO:0000313" key="6">
    <source>
        <dbReference type="Proteomes" id="UP001597191"/>
    </source>
</evidence>
<dbReference type="PANTHER" id="PTHR30146:SF149">
    <property type="entry name" value="HTH-TYPE TRANSCRIPTIONAL REGULATOR EBGR"/>
    <property type="match status" value="1"/>
</dbReference>
<dbReference type="CDD" id="cd01544">
    <property type="entry name" value="PBP1_GalR"/>
    <property type="match status" value="1"/>
</dbReference>
<dbReference type="CDD" id="cd01392">
    <property type="entry name" value="HTH_LacI"/>
    <property type="match status" value="1"/>
</dbReference>
<keyword evidence="6" id="KW-1185">Reference proteome</keyword>
<dbReference type="SMART" id="SM00354">
    <property type="entry name" value="HTH_LACI"/>
    <property type="match status" value="1"/>
</dbReference>
<feature type="domain" description="HTH lacI-type" evidence="4">
    <location>
        <begin position="2"/>
        <end position="56"/>
    </location>
</feature>
<evidence type="ECO:0000256" key="3">
    <source>
        <dbReference type="ARBA" id="ARBA00023163"/>
    </source>
</evidence>
<dbReference type="InterPro" id="IPR028082">
    <property type="entry name" value="Peripla_BP_I"/>
</dbReference>
<evidence type="ECO:0000313" key="5">
    <source>
        <dbReference type="EMBL" id="MFD1410630.1"/>
    </source>
</evidence>
<dbReference type="PROSITE" id="PS50932">
    <property type="entry name" value="HTH_LACI_2"/>
    <property type="match status" value="1"/>
</dbReference>
<dbReference type="Pfam" id="PF13377">
    <property type="entry name" value="Peripla_BP_3"/>
    <property type="match status" value="1"/>
</dbReference>
<protein>
    <submittedName>
        <fullName evidence="5">LacI family DNA-binding transcriptional regulator</fullName>
    </submittedName>
</protein>
<organism evidence="5 6">
    <name type="scientific">Lapidilactobacillus gannanensis</name>
    <dbReference type="NCBI Taxonomy" id="2486002"/>
    <lineage>
        <taxon>Bacteria</taxon>
        <taxon>Bacillati</taxon>
        <taxon>Bacillota</taxon>
        <taxon>Bacilli</taxon>
        <taxon>Lactobacillales</taxon>
        <taxon>Lactobacillaceae</taxon>
        <taxon>Lapidilactobacillus</taxon>
    </lineage>
</organism>
<proteinExistence type="predicted"/>
<name>A0ABW4BM11_9LACO</name>
<dbReference type="PROSITE" id="PS00356">
    <property type="entry name" value="HTH_LACI_1"/>
    <property type="match status" value="1"/>
</dbReference>
<dbReference type="RefSeq" id="WP_125650245.1">
    <property type="nucleotide sequence ID" value="NZ_JBHTOH010000020.1"/>
</dbReference>
<dbReference type="Pfam" id="PF00356">
    <property type="entry name" value="LacI"/>
    <property type="match status" value="1"/>
</dbReference>
<dbReference type="SUPFAM" id="SSF53822">
    <property type="entry name" value="Periplasmic binding protein-like I"/>
    <property type="match status" value="1"/>
</dbReference>
<dbReference type="PRINTS" id="PR00036">
    <property type="entry name" value="HTHLACI"/>
</dbReference>
<dbReference type="GO" id="GO:0003677">
    <property type="term" value="F:DNA binding"/>
    <property type="evidence" value="ECO:0007669"/>
    <property type="project" value="UniProtKB-KW"/>
</dbReference>
<reference evidence="6" key="1">
    <citation type="journal article" date="2019" name="Int. J. Syst. Evol. Microbiol.">
        <title>The Global Catalogue of Microorganisms (GCM) 10K type strain sequencing project: providing services to taxonomists for standard genome sequencing and annotation.</title>
        <authorList>
            <consortium name="The Broad Institute Genomics Platform"/>
            <consortium name="The Broad Institute Genome Sequencing Center for Infectious Disease"/>
            <person name="Wu L."/>
            <person name="Ma J."/>
        </authorList>
    </citation>
    <scope>NUCLEOTIDE SEQUENCE [LARGE SCALE GENOMIC DNA]</scope>
    <source>
        <strain evidence="6">CCM 8937</strain>
    </source>
</reference>
<dbReference type="InterPro" id="IPR010982">
    <property type="entry name" value="Lambda_DNA-bd_dom_sf"/>
</dbReference>
<accession>A0ABW4BM11</accession>
<dbReference type="EMBL" id="JBHTOH010000020">
    <property type="protein sequence ID" value="MFD1410630.1"/>
    <property type="molecule type" value="Genomic_DNA"/>
</dbReference>
<dbReference type="Gene3D" id="1.10.260.40">
    <property type="entry name" value="lambda repressor-like DNA-binding domains"/>
    <property type="match status" value="1"/>
</dbReference>
<dbReference type="PANTHER" id="PTHR30146">
    <property type="entry name" value="LACI-RELATED TRANSCRIPTIONAL REPRESSOR"/>
    <property type="match status" value="1"/>
</dbReference>
<dbReference type="InterPro" id="IPR000843">
    <property type="entry name" value="HTH_LacI"/>
</dbReference>
<dbReference type="SUPFAM" id="SSF47413">
    <property type="entry name" value="lambda repressor-like DNA-binding domains"/>
    <property type="match status" value="1"/>
</dbReference>
<keyword evidence="3" id="KW-0804">Transcription</keyword>
<sequence length="334" mass="37514">MVTIRDIAKHSGVSAATVSRLLNNDPSFSISEETKKRILDVAHDLGYDRKEIALPQRNIAVFFAITPKEELEDIYFNNLRKNIYANASKKNMQVTFYHDLQNFSAVEPNIDGFIAVGSFKKTFLAALNKFSKNGVFIDSNPNPSVFNSVQPDMKDITIQAIDQFRQSNIQRIGFIGGRYYNPDTGDSERDERERIFRHYLLDLGLLNEAYIYSDGHFSVETGYKLGNLVAANLKNNLPDGFFIASDPIAVGVLQAFNEHNIQVPKDTSLISVNDIDVAKYVSPPLSTFQIDIAELSRIAINMIGDSITSVSPIKRRILLNSKLIIRKSFVPITE</sequence>
<evidence type="ECO:0000256" key="1">
    <source>
        <dbReference type="ARBA" id="ARBA00023015"/>
    </source>
</evidence>
<keyword evidence="1" id="KW-0805">Transcription regulation</keyword>
<comment type="caution">
    <text evidence="5">The sequence shown here is derived from an EMBL/GenBank/DDBJ whole genome shotgun (WGS) entry which is preliminary data.</text>
</comment>
<dbReference type="InterPro" id="IPR046335">
    <property type="entry name" value="LacI/GalR-like_sensor"/>
</dbReference>
<evidence type="ECO:0000259" key="4">
    <source>
        <dbReference type="PROSITE" id="PS50932"/>
    </source>
</evidence>
<dbReference type="Proteomes" id="UP001597191">
    <property type="component" value="Unassembled WGS sequence"/>
</dbReference>
<evidence type="ECO:0000256" key="2">
    <source>
        <dbReference type="ARBA" id="ARBA00023125"/>
    </source>
</evidence>
<dbReference type="Gene3D" id="3.40.50.2300">
    <property type="match status" value="2"/>
</dbReference>